<dbReference type="Proteomes" id="UP000017127">
    <property type="component" value="Unassembled WGS sequence"/>
</dbReference>
<dbReference type="EMBL" id="AUZM01000014">
    <property type="protein sequence ID" value="ERT08115.1"/>
    <property type="molecule type" value="Genomic_DNA"/>
</dbReference>
<feature type="transmembrane region" description="Helical" evidence="6">
    <location>
        <begin position="22"/>
        <end position="45"/>
    </location>
</feature>
<comment type="caution">
    <text evidence="8">The sequence shown here is derived from an EMBL/GenBank/DDBJ whole genome shotgun (WGS) entry which is preliminary data.</text>
</comment>
<evidence type="ECO:0000256" key="6">
    <source>
        <dbReference type="SAM" id="Phobius"/>
    </source>
</evidence>
<evidence type="ECO:0000256" key="4">
    <source>
        <dbReference type="ARBA" id="ARBA00023136"/>
    </source>
</evidence>
<dbReference type="InterPro" id="IPR053022">
    <property type="entry name" value="Chloroplast_translocon_comp"/>
</dbReference>
<keyword evidence="2 6" id="KW-0812">Transmembrane</keyword>
<evidence type="ECO:0000256" key="5">
    <source>
        <dbReference type="SAM" id="MobiDB-lite"/>
    </source>
</evidence>
<keyword evidence="9" id="KW-1185">Reference proteome</keyword>
<dbReference type="PATRIC" id="fig|1348334.3.peg.1873"/>
<keyword evidence="4 6" id="KW-0472">Membrane</keyword>
<reference evidence="8 9" key="1">
    <citation type="journal article" date="2013" name="Front. Microbiol.">
        <title>Comparative genomic analyses of the cyanobacterium, Lyngbya aestuarii BL J, a powerful hydrogen producer.</title>
        <authorList>
            <person name="Kothari A."/>
            <person name="Vaughn M."/>
            <person name="Garcia-Pichel F."/>
        </authorList>
    </citation>
    <scope>NUCLEOTIDE SEQUENCE [LARGE SCALE GENOMIC DNA]</scope>
    <source>
        <strain evidence="8 9">BL J</strain>
    </source>
</reference>
<accession>U7QLX2</accession>
<gene>
    <name evidence="8" type="ORF">M595_1921</name>
</gene>
<organism evidence="8 9">
    <name type="scientific">Lyngbya aestuarii BL J</name>
    <dbReference type="NCBI Taxonomy" id="1348334"/>
    <lineage>
        <taxon>Bacteria</taxon>
        <taxon>Bacillati</taxon>
        <taxon>Cyanobacteriota</taxon>
        <taxon>Cyanophyceae</taxon>
        <taxon>Oscillatoriophycideae</taxon>
        <taxon>Oscillatoriales</taxon>
        <taxon>Microcoleaceae</taxon>
        <taxon>Lyngbya</taxon>
    </lineage>
</organism>
<dbReference type="PANTHER" id="PTHR34457">
    <property type="entry name" value="EMBRYO DEFECTIVE 2410"/>
    <property type="match status" value="1"/>
</dbReference>
<evidence type="ECO:0000256" key="3">
    <source>
        <dbReference type="ARBA" id="ARBA00022989"/>
    </source>
</evidence>
<feature type="region of interest" description="Disordered" evidence="5">
    <location>
        <begin position="476"/>
        <end position="498"/>
    </location>
</feature>
<evidence type="ECO:0000259" key="7">
    <source>
        <dbReference type="Pfam" id="PF04357"/>
    </source>
</evidence>
<proteinExistence type="predicted"/>
<evidence type="ECO:0000313" key="9">
    <source>
        <dbReference type="Proteomes" id="UP000017127"/>
    </source>
</evidence>
<sequence length="2099" mass="224649">MTNSPDSNSESTSPRRRRWRRVLIWGGVGLGVTTIAAGTTAIWFINNQLAPMVGGIVEGIIERPVTVGPVDRFTLSSLRFGRSVMPATPTSDSNATTEAVEVAFSLSSIFTNPTLNLDITLVNADVYLEEDAEGDWIQTELNLEGDPPIDVKFGAVGLRNANVTLTPYVATGSPQVIPLNISRAVVDITENNQRIKGRLNGSFEQGGSFYVQANTFLPEGNIDESDIEGRLRLNNIPVGQFSGLIKAPDFALQRGNVDANIFVELDALKLSKIEGKASLEGIQIEVADLDRPIQPINAQFRFADTQAKIERLTTGLGDINVNLSGTATANPQLNIAKTQLDFTANIEPTQLSTFLDIAENVSEEPINLPFPVSGEVQTDVGLTGTVQKPILTVDIDTTAPTQIDRVNLDSFSTELNVTAQIQDDFSLQSDPIITVNSLQIQPATGGNITGEGTVELKGLKQLIIDNKTLVVEPINEPEEKTEVAPQTPTQPPTQPPTLLPVPPTSTPKETEAFPLNPQIKFNLDVNNVGLDSIVESYGIVSPFRWGSVSAEADISGNLENLKGEAQFSLPTATTPIFGQADLDQTKLNSTVQIAEGNITINAQQIQQQLWNANINASQVALEPLVNIGLLFSDLEPRLKSDISSINLSDGRLDLKADLLANLDNIDPAAIRGETDLQINLGERSINANAQIRQGTFSANFDTEPLPLSRLVDAGITLTDIPGNTQTQIQNLEIQNGIVQAEGTVRGNINNLDQIAARTQALVNLGNTGGVIKASGRLSGDLFQAEIDTSTIPLNPLIDLGLPFANLSPDINNSIQNLDLRNGSLEAKALFSGSLNNVDQVTGTLNSQVNLGNFGGTVDARGQLTNGQFQVNVNTDEVPLEPLIDIGLPFADLPPDINREIQDLNFRNGELQLQATASGNLTNITPAQITANVDGFVDLGQAGGMVKLSGQALSGRWQTIINADQIALNRFSDLVESQTQDILQPLQQQGLITQAEAMPLLRGILDSRLSASGSLVELKPETIRAMGELELTELPIIKQPLEAAFNWDGERVEIEKLESPQFGADGFVAVEFSGTGVPQVSNLNIDVRLSDFNLQSPGVERLLANVPPEVAGDSPLLAGLVNFDGTVTGSLSTLQLTGDLSLENLIVRELEFDPLLAGSLSAGLNSGVNLALAGIQDRIELVLNDQYLPESFLIRQDEAIAQGTTVGENLLVNLEQFPLSILSLAPLADQGLGAISGIATADLSISQLETLDPTQIGVQGAIAVEEPALGYIDLERFNANISLANGRFQLTEGELVYGETEILIAARADLDEIIADLQAGVTVPFGDNIPGTRPDFEAEIDIPTGRLQDVLSALELYNLSDLARGLKTPEYGTAADVIPTPVGLPPDATLTQQLQRFEEIQALFARQLLKDEEEPLPPLEAVRGKFSGEIAVQGSIESGVVGKVALNNVGDWTWGRFDASEFILNASLDRDNVIRVLPLQLTSDETVYDFRGQLALDTQQPSGQFRIKNIRLEQLQDELENFVELPNIDVNGQLNFRANIAGSLVNPQATGEFTVVDGIFNQEPIREARGSFSYNNARLFLGSTILLTEQDPIRIKAQVPYRLPFAEVSPGSNLLQAQVNLQDEGFNIIDLLNPEVDWVEGKGLLELSVQGILEQDSDGNIARISIEPQGLLKLQEGIISVDSLKQSIVGLSGTAIFVNDRITVNGIQGELTGEAGSGNITVAGVLPLIFPFEEEDPDVTNPLRIQLENLQVGVEELYVGDAAGMIAIDGSALRPEIGGGITLSNGTIIVPTAAAASPDAAGGGLPDTGPVKISLNNFRLTLAEDLQIVTPPVSEFLSVPIVDFSLEGTIALSGTLESLEDIRPSGVIELTGGALNLYTTRFTLDRGYPQQAIFVPSEGLEPILDLRLVTRVPETTRFQAPTSAFSSEISEGPTASSLGTVRTIRVTALVKGPASQINDIIQLKSSPPRSKTQLIALLGGSTFEGITGDSTLVLANIASAGIFSQIQENVLDATGLTEFRLYPARISKSEGSTASSALGLGIEVGLDVTDNVSVSLSQVLADEQPTQFGVNYRVNDNLLIRGAAGLGGESEIRFEYEVQF</sequence>
<dbReference type="InterPro" id="IPR007452">
    <property type="entry name" value="TamB_C"/>
</dbReference>
<dbReference type="Pfam" id="PF04357">
    <property type="entry name" value="TamB"/>
    <property type="match status" value="1"/>
</dbReference>
<evidence type="ECO:0000256" key="1">
    <source>
        <dbReference type="ARBA" id="ARBA00004167"/>
    </source>
</evidence>
<dbReference type="GO" id="GO:0009306">
    <property type="term" value="P:protein secretion"/>
    <property type="evidence" value="ECO:0007669"/>
    <property type="project" value="InterPro"/>
</dbReference>
<dbReference type="GO" id="GO:0005886">
    <property type="term" value="C:plasma membrane"/>
    <property type="evidence" value="ECO:0007669"/>
    <property type="project" value="InterPro"/>
</dbReference>
<evidence type="ECO:0000256" key="2">
    <source>
        <dbReference type="ARBA" id="ARBA00022692"/>
    </source>
</evidence>
<feature type="compositionally biased region" description="Pro residues" evidence="5">
    <location>
        <begin position="488"/>
        <end position="498"/>
    </location>
</feature>
<protein>
    <recommendedName>
        <fullName evidence="7">Translocation and assembly module TamB C-terminal domain-containing protein</fullName>
    </recommendedName>
</protein>
<name>U7QLX2_9CYAN</name>
<dbReference type="PANTHER" id="PTHR34457:SF3">
    <property type="entry name" value="PROTEIN TIC236, CHLOROPLASTIC"/>
    <property type="match status" value="1"/>
</dbReference>
<evidence type="ECO:0000313" key="8">
    <source>
        <dbReference type="EMBL" id="ERT08115.1"/>
    </source>
</evidence>
<comment type="subcellular location">
    <subcellularLocation>
        <location evidence="1">Membrane</location>
        <topology evidence="1">Single-pass membrane protein</topology>
    </subcellularLocation>
</comment>
<feature type="domain" description="Translocation and assembly module TamB C-terminal" evidence="7">
    <location>
        <begin position="1710"/>
        <end position="2099"/>
    </location>
</feature>
<dbReference type="RefSeq" id="WP_023065705.1">
    <property type="nucleotide sequence ID" value="NZ_AUZM01000014.1"/>
</dbReference>
<dbReference type="OrthoDB" id="536281at2"/>
<keyword evidence="3 6" id="KW-1133">Transmembrane helix</keyword>